<dbReference type="EMBL" id="KC770996">
    <property type="protein sequence ID" value="AGT45842.1"/>
    <property type="molecule type" value="Genomic_DNA"/>
</dbReference>
<protein>
    <submittedName>
        <fullName evidence="2">Uncharacterized protein</fullName>
    </submittedName>
</protein>
<evidence type="ECO:0000313" key="2">
    <source>
        <dbReference type="EMBL" id="AGT45842.1"/>
    </source>
</evidence>
<organism evidence="2">
    <name type="scientific">uncultured marine bacterium PPT_M2</name>
    <dbReference type="NCBI Taxonomy" id="1381397"/>
    <lineage>
        <taxon>Bacteria</taxon>
        <taxon>environmental samples</taxon>
    </lineage>
</organism>
<keyword evidence="1" id="KW-0472">Membrane</keyword>
<sequence>MSSKKALSEADPDEEKTTYTIKAQNACNREIASLRARLFMPLCGFPVFMIQVSPVLRVILLS</sequence>
<proteinExistence type="predicted"/>
<evidence type="ECO:0000256" key="1">
    <source>
        <dbReference type="SAM" id="Phobius"/>
    </source>
</evidence>
<keyword evidence="1" id="KW-1133">Transmembrane helix</keyword>
<dbReference type="AlphaFoldDB" id="A0A067XSQ7"/>
<feature type="transmembrane region" description="Helical" evidence="1">
    <location>
        <begin position="38"/>
        <end position="60"/>
    </location>
</feature>
<keyword evidence="1" id="KW-0812">Transmembrane</keyword>
<name>A0A067XSQ7_9BACT</name>
<accession>A0A067XSQ7</accession>
<reference evidence="2" key="1">
    <citation type="submission" date="2013-03" db="EMBL/GenBank/DDBJ databases">
        <authorList>
            <person name="Tan H."/>
            <person name="Mooij M.J."/>
            <person name="Barret M."/>
            <person name="O'Gara F."/>
        </authorList>
    </citation>
    <scope>NUCLEOTIDE SEQUENCE</scope>
</reference>
<gene>
    <name evidence="2" type="ORF">PPT_M2_34</name>
</gene>